<feature type="transmembrane region" description="Helical" evidence="1">
    <location>
        <begin position="72"/>
        <end position="92"/>
    </location>
</feature>
<keyword evidence="1" id="KW-1133">Transmembrane helix</keyword>
<dbReference type="OrthoDB" id="1758157at2"/>
<proteinExistence type="predicted"/>
<name>A0A5D4U511_9BACI</name>
<accession>A0A5D4U511</accession>
<feature type="transmembrane region" description="Helical" evidence="1">
    <location>
        <begin position="32"/>
        <end position="52"/>
    </location>
</feature>
<reference evidence="2 3" key="1">
    <citation type="submission" date="2019-08" db="EMBL/GenBank/DDBJ databases">
        <title>Bacillus genomes from the desert of Cuatro Cienegas, Coahuila.</title>
        <authorList>
            <person name="Olmedo-Alvarez G."/>
        </authorList>
    </citation>
    <scope>NUCLEOTIDE SEQUENCE [LARGE SCALE GENOMIC DNA]</scope>
    <source>
        <strain evidence="2 3">CH87b_3T</strain>
    </source>
</reference>
<dbReference type="Proteomes" id="UP000324269">
    <property type="component" value="Unassembled WGS sequence"/>
</dbReference>
<protein>
    <submittedName>
        <fullName evidence="2">Uncharacterized protein</fullName>
    </submittedName>
</protein>
<keyword evidence="1" id="KW-0812">Transmembrane</keyword>
<evidence type="ECO:0000313" key="3">
    <source>
        <dbReference type="Proteomes" id="UP000324269"/>
    </source>
</evidence>
<comment type="caution">
    <text evidence="2">The sequence shown here is derived from an EMBL/GenBank/DDBJ whole genome shotgun (WGS) entry which is preliminary data.</text>
</comment>
<sequence length="100" mass="10899">MMVWLNIGSLLLGLLAWTLPLVNLFQNRKNHVAFTMLSMGACAVSLSFQIFYHYHLVTIGDWSAIMDISGAVAFAAAVLLGGTILLNALTLIPHKKEVIS</sequence>
<organism evidence="2 3">
    <name type="scientific">Rossellomorea aquimaris</name>
    <dbReference type="NCBI Taxonomy" id="189382"/>
    <lineage>
        <taxon>Bacteria</taxon>
        <taxon>Bacillati</taxon>
        <taxon>Bacillota</taxon>
        <taxon>Bacilli</taxon>
        <taxon>Bacillales</taxon>
        <taxon>Bacillaceae</taxon>
        <taxon>Rossellomorea</taxon>
    </lineage>
</organism>
<dbReference type="EMBL" id="VTEZ01000001">
    <property type="protein sequence ID" value="TYS88195.1"/>
    <property type="molecule type" value="Genomic_DNA"/>
</dbReference>
<feature type="transmembrane region" description="Helical" evidence="1">
    <location>
        <begin position="6"/>
        <end position="25"/>
    </location>
</feature>
<dbReference type="AlphaFoldDB" id="A0A5D4U511"/>
<gene>
    <name evidence="2" type="ORF">FZC85_01785</name>
</gene>
<evidence type="ECO:0000313" key="2">
    <source>
        <dbReference type="EMBL" id="TYS88195.1"/>
    </source>
</evidence>
<keyword evidence="1" id="KW-0472">Membrane</keyword>
<evidence type="ECO:0000256" key="1">
    <source>
        <dbReference type="SAM" id="Phobius"/>
    </source>
</evidence>
<dbReference type="RefSeq" id="WP_148967489.1">
    <property type="nucleotide sequence ID" value="NZ_JBNIKW010000001.1"/>
</dbReference>